<dbReference type="InterPro" id="IPR011251">
    <property type="entry name" value="Luciferase-like_dom"/>
</dbReference>
<comment type="caution">
    <text evidence="4">The sequence shown here is derived from an EMBL/GenBank/DDBJ whole genome shotgun (WGS) entry which is preliminary data.</text>
</comment>
<gene>
    <name evidence="4" type="ORF">COB20_05480</name>
</gene>
<reference evidence="5" key="1">
    <citation type="submission" date="2017-08" db="EMBL/GenBank/DDBJ databases">
        <title>A dynamic microbial community with high functional redundancy inhabits the cold, oxic subseafloor aquifer.</title>
        <authorList>
            <person name="Tully B.J."/>
            <person name="Wheat C.G."/>
            <person name="Glazer B.T."/>
            <person name="Huber J.A."/>
        </authorList>
    </citation>
    <scope>NUCLEOTIDE SEQUENCE [LARGE SCALE GENOMIC DNA]</scope>
</reference>
<name>A0A2A4XAT5_9GAMM</name>
<dbReference type="GO" id="GO:0005829">
    <property type="term" value="C:cytosol"/>
    <property type="evidence" value="ECO:0007669"/>
    <property type="project" value="TreeGrafter"/>
</dbReference>
<evidence type="ECO:0000313" key="5">
    <source>
        <dbReference type="Proteomes" id="UP000218767"/>
    </source>
</evidence>
<dbReference type="InterPro" id="IPR019949">
    <property type="entry name" value="CmoO-like"/>
</dbReference>
<evidence type="ECO:0000259" key="3">
    <source>
        <dbReference type="Pfam" id="PF00296"/>
    </source>
</evidence>
<accession>A0A2A4XAT5</accession>
<sequence length="336" mass="37452">MVTMKNKIKLSVLDQSPVKTGSNPAAALQETIELASLCDQLAYHRYWVAEHHASDALAGCSPEVLLGRLGAETAQIRLGSGGVMLPYYSPYKVAENFKILQTLYPDRMDLGVGRAPGTDPFTASAIRYGSRVGAEHFPNMVVDLQALLNDNDPRTPGMENARAFPKVTTPPEMWMLGSSEDSAVLAALTGLPYNFAYFINPNIRPDIFELYRERFSEGPNLDAPWTCLTLFSITADTEEEAMRLSRSRDLWYCRLLQGNPGPFPSVQEALAYPYSPGELRTLEENRGKRAVGTPEQVKEKLLSLADQFQADEIMLVTITHDTEARRRSYELLADIW</sequence>
<evidence type="ECO:0000256" key="1">
    <source>
        <dbReference type="ARBA" id="ARBA00007789"/>
    </source>
</evidence>
<organism evidence="4 5">
    <name type="scientific">SAR86 cluster bacterium</name>
    <dbReference type="NCBI Taxonomy" id="2030880"/>
    <lineage>
        <taxon>Bacteria</taxon>
        <taxon>Pseudomonadati</taxon>
        <taxon>Pseudomonadota</taxon>
        <taxon>Gammaproteobacteria</taxon>
        <taxon>SAR86 cluster</taxon>
    </lineage>
</organism>
<dbReference type="Gene3D" id="3.20.20.30">
    <property type="entry name" value="Luciferase-like domain"/>
    <property type="match status" value="1"/>
</dbReference>
<dbReference type="AlphaFoldDB" id="A0A2A4XAT5"/>
<dbReference type="GO" id="GO:0016705">
    <property type="term" value="F:oxidoreductase activity, acting on paired donors, with incorporation or reduction of molecular oxygen"/>
    <property type="evidence" value="ECO:0007669"/>
    <property type="project" value="InterPro"/>
</dbReference>
<dbReference type="PANTHER" id="PTHR30137">
    <property type="entry name" value="LUCIFERASE-LIKE MONOOXYGENASE"/>
    <property type="match status" value="1"/>
</dbReference>
<dbReference type="EMBL" id="NVUL01000021">
    <property type="protein sequence ID" value="PCI79137.1"/>
    <property type="molecule type" value="Genomic_DNA"/>
</dbReference>
<proteinExistence type="predicted"/>
<dbReference type="Proteomes" id="UP000218767">
    <property type="component" value="Unassembled WGS sequence"/>
</dbReference>
<dbReference type="Pfam" id="PF00296">
    <property type="entry name" value="Bac_luciferase"/>
    <property type="match status" value="1"/>
</dbReference>
<dbReference type="PANTHER" id="PTHR30137:SF19">
    <property type="entry name" value="LUCIFERASE-LIKE MONOOXYGENASE"/>
    <property type="match status" value="1"/>
</dbReference>
<dbReference type="InterPro" id="IPR036661">
    <property type="entry name" value="Luciferase-like_sf"/>
</dbReference>
<protein>
    <recommendedName>
        <fullName evidence="2">Luciferase-like monooxygenase</fullName>
    </recommendedName>
</protein>
<evidence type="ECO:0000256" key="2">
    <source>
        <dbReference type="ARBA" id="ARBA00074555"/>
    </source>
</evidence>
<comment type="similarity">
    <text evidence="1">To bacterial alkanal monooxygenase alpha and beta chains.</text>
</comment>
<dbReference type="NCBIfam" id="TIGR03558">
    <property type="entry name" value="oxido_grp_1"/>
    <property type="match status" value="1"/>
</dbReference>
<evidence type="ECO:0000313" key="4">
    <source>
        <dbReference type="EMBL" id="PCI79137.1"/>
    </source>
</evidence>
<dbReference type="FunFam" id="3.20.20.30:FF:000002">
    <property type="entry name" value="LLM class flavin-dependent oxidoreductase"/>
    <property type="match status" value="1"/>
</dbReference>
<dbReference type="InterPro" id="IPR050766">
    <property type="entry name" value="Bact_Lucif_Oxidored"/>
</dbReference>
<feature type="domain" description="Luciferase-like" evidence="3">
    <location>
        <begin position="12"/>
        <end position="306"/>
    </location>
</feature>
<dbReference type="SUPFAM" id="SSF51679">
    <property type="entry name" value="Bacterial luciferase-like"/>
    <property type="match status" value="1"/>
</dbReference>